<evidence type="ECO:0000313" key="3">
    <source>
        <dbReference type="Proteomes" id="UP000199317"/>
    </source>
</evidence>
<dbReference type="EMBL" id="FNJL01000025">
    <property type="protein sequence ID" value="SDP77082.1"/>
    <property type="molecule type" value="Genomic_DNA"/>
</dbReference>
<keyword evidence="3" id="KW-1185">Reference proteome</keyword>
<gene>
    <name evidence="2" type="ORF">SAMN04489708_12572</name>
</gene>
<reference evidence="3" key="1">
    <citation type="submission" date="2016-10" db="EMBL/GenBank/DDBJ databases">
        <authorList>
            <person name="Varghese N."/>
            <person name="Submissions S."/>
        </authorList>
    </citation>
    <scope>NUCLEOTIDE SEQUENCE [LARGE SCALE GENOMIC DNA]</scope>
    <source>
        <strain evidence="3">DSM 17101</strain>
    </source>
</reference>
<feature type="domain" description="Insertion element IS402-like" evidence="1">
    <location>
        <begin position="22"/>
        <end position="95"/>
    </location>
</feature>
<dbReference type="AlphaFoldDB" id="A0A1H0VEV9"/>
<organism evidence="2 3">
    <name type="scientific">Paracidovorax cattleyae</name>
    <dbReference type="NCBI Taxonomy" id="80868"/>
    <lineage>
        <taxon>Bacteria</taxon>
        <taxon>Pseudomonadati</taxon>
        <taxon>Pseudomonadota</taxon>
        <taxon>Betaproteobacteria</taxon>
        <taxon>Burkholderiales</taxon>
        <taxon>Comamonadaceae</taxon>
        <taxon>Paracidovorax</taxon>
    </lineage>
</organism>
<evidence type="ECO:0000259" key="1">
    <source>
        <dbReference type="Pfam" id="PF13340"/>
    </source>
</evidence>
<protein>
    <submittedName>
        <fullName evidence="2">Transposase</fullName>
    </submittedName>
</protein>
<dbReference type="PANTHER" id="PTHR30007">
    <property type="entry name" value="PHP DOMAIN PROTEIN"/>
    <property type="match status" value="1"/>
</dbReference>
<evidence type="ECO:0000313" key="2">
    <source>
        <dbReference type="EMBL" id="SDP77082.1"/>
    </source>
</evidence>
<dbReference type="InterPro" id="IPR025161">
    <property type="entry name" value="IS402-like_dom"/>
</dbReference>
<dbReference type="Proteomes" id="UP000199317">
    <property type="component" value="Unassembled WGS sequence"/>
</dbReference>
<dbReference type="PANTHER" id="PTHR30007:SF0">
    <property type="entry name" value="TRANSPOSASE"/>
    <property type="match status" value="1"/>
</dbReference>
<dbReference type="Pfam" id="PF13340">
    <property type="entry name" value="DUF4096"/>
    <property type="match status" value="1"/>
</dbReference>
<accession>A0A1H0VEV9</accession>
<sequence>MAKRHGDTAAHRRETGQYSTDLTDTEWSLVADLFERPGGSRGAPACYERRHLVDACCYVLRTGGSWRLLPSSFAPWQAVYKAFMRWVEVDAFEQMQDRLRQQWRTRMGGAAQPSAAVIDAQSNRASPQGGDCGYDAGKKVKGRTWLE</sequence>
<proteinExistence type="predicted"/>
<name>A0A1H0VEV9_9BURK</name>